<dbReference type="GO" id="GO:0003984">
    <property type="term" value="F:acetolactate synthase activity"/>
    <property type="evidence" value="ECO:0007669"/>
    <property type="project" value="TreeGrafter"/>
</dbReference>
<dbReference type="InterPro" id="IPR011766">
    <property type="entry name" value="TPP_enzyme_TPP-bd"/>
</dbReference>
<evidence type="ECO:0000259" key="6">
    <source>
        <dbReference type="Pfam" id="PF02775"/>
    </source>
</evidence>
<dbReference type="InterPro" id="IPR000399">
    <property type="entry name" value="TPP-bd_CS"/>
</dbReference>
<feature type="domain" description="Thiamine pyrophosphate enzyme TPP-binding" evidence="6">
    <location>
        <begin position="435"/>
        <end position="596"/>
    </location>
</feature>
<name>A0A839MX99_9MICO</name>
<protein>
    <submittedName>
        <fullName evidence="8">3D-(3,5/4)-trihydroxycyclohexane-1,2-dione acylhydrolase (Decyclizing)</fullName>
        <ecNumber evidence="8">3.7.1.22</ecNumber>
    </submittedName>
</protein>
<evidence type="ECO:0000256" key="3">
    <source>
        <dbReference type="RuleBase" id="RU362132"/>
    </source>
</evidence>
<evidence type="ECO:0000313" key="9">
    <source>
        <dbReference type="Proteomes" id="UP000559182"/>
    </source>
</evidence>
<dbReference type="GO" id="GO:0050660">
    <property type="term" value="F:flavin adenine dinucleotide binding"/>
    <property type="evidence" value="ECO:0007669"/>
    <property type="project" value="TreeGrafter"/>
</dbReference>
<dbReference type="InterPro" id="IPR030817">
    <property type="entry name" value="Myo_inos_IolD"/>
</dbReference>
<evidence type="ECO:0000259" key="5">
    <source>
        <dbReference type="Pfam" id="PF00205"/>
    </source>
</evidence>
<accession>A0A839MX99</accession>
<dbReference type="GO" id="GO:0102481">
    <property type="term" value="F:3D-(3,5/4)-trihydroxycyclohexane-1,2-dione hydrolase activity"/>
    <property type="evidence" value="ECO:0007669"/>
    <property type="project" value="UniProtKB-EC"/>
</dbReference>
<proteinExistence type="inferred from homology"/>
<dbReference type="NCBIfam" id="TIGR04377">
    <property type="entry name" value="myo_inos_iolD"/>
    <property type="match status" value="1"/>
</dbReference>
<dbReference type="InterPro" id="IPR029035">
    <property type="entry name" value="DHS-like_NAD/FAD-binding_dom"/>
</dbReference>
<dbReference type="GO" id="GO:0000287">
    <property type="term" value="F:magnesium ion binding"/>
    <property type="evidence" value="ECO:0007669"/>
    <property type="project" value="InterPro"/>
</dbReference>
<keyword evidence="2 3" id="KW-0786">Thiamine pyrophosphate</keyword>
<dbReference type="CDD" id="cd02003">
    <property type="entry name" value="TPP_IolD"/>
    <property type="match status" value="1"/>
</dbReference>
<dbReference type="AlphaFoldDB" id="A0A839MX99"/>
<feature type="domain" description="Thiamine pyrophosphate enzyme N-terminal TPP-binding" evidence="7">
    <location>
        <begin position="64"/>
        <end position="142"/>
    </location>
</feature>
<dbReference type="SUPFAM" id="SSF52518">
    <property type="entry name" value="Thiamin diphosphate-binding fold (THDP-binding)"/>
    <property type="match status" value="2"/>
</dbReference>
<keyword evidence="8" id="KW-0378">Hydrolase</keyword>
<dbReference type="InterPro" id="IPR012001">
    <property type="entry name" value="Thiamin_PyroP_enz_TPP-bd_dom"/>
</dbReference>
<evidence type="ECO:0000313" key="8">
    <source>
        <dbReference type="EMBL" id="MBB2890080.1"/>
    </source>
</evidence>
<dbReference type="Proteomes" id="UP000559182">
    <property type="component" value="Unassembled WGS sequence"/>
</dbReference>
<dbReference type="Pfam" id="PF02775">
    <property type="entry name" value="TPP_enzyme_C"/>
    <property type="match status" value="1"/>
</dbReference>
<dbReference type="InterPro" id="IPR012000">
    <property type="entry name" value="Thiamin_PyroP_enz_cen_dom"/>
</dbReference>
<keyword evidence="9" id="KW-1185">Reference proteome</keyword>
<dbReference type="EC" id="3.7.1.22" evidence="8"/>
<feature type="compositionally biased region" description="Basic and acidic residues" evidence="4">
    <location>
        <begin position="623"/>
        <end position="635"/>
    </location>
</feature>
<dbReference type="PROSITE" id="PS00187">
    <property type="entry name" value="TPP_ENZYMES"/>
    <property type="match status" value="1"/>
</dbReference>
<comment type="caution">
    <text evidence="8">The sequence shown here is derived from an EMBL/GenBank/DDBJ whole genome shotgun (WGS) entry which is preliminary data.</text>
</comment>
<dbReference type="InterPro" id="IPR045229">
    <property type="entry name" value="TPP_enz"/>
</dbReference>
<dbReference type="Gene3D" id="3.40.50.970">
    <property type="match status" value="2"/>
</dbReference>
<organism evidence="8 9">
    <name type="scientific">Flexivirga oryzae</name>
    <dbReference type="NCBI Taxonomy" id="1794944"/>
    <lineage>
        <taxon>Bacteria</taxon>
        <taxon>Bacillati</taxon>
        <taxon>Actinomycetota</taxon>
        <taxon>Actinomycetes</taxon>
        <taxon>Micrococcales</taxon>
        <taxon>Dermacoccaceae</taxon>
        <taxon>Flexivirga</taxon>
    </lineage>
</organism>
<gene>
    <name evidence="8" type="ORF">FHU39_000064</name>
</gene>
<feature type="domain" description="Thiamine pyrophosphate enzyme central" evidence="5">
    <location>
        <begin position="231"/>
        <end position="364"/>
    </location>
</feature>
<dbReference type="PANTHER" id="PTHR18968:SF9">
    <property type="entry name" value="3D-(3,5_4)-TRIHYDROXYCYCLOHEXANE-1,2-DIONE HYDROLASE"/>
    <property type="match status" value="1"/>
</dbReference>
<reference evidence="8 9" key="1">
    <citation type="submission" date="2020-08" db="EMBL/GenBank/DDBJ databases">
        <title>Sequencing the genomes of 1000 actinobacteria strains.</title>
        <authorList>
            <person name="Klenk H.-P."/>
        </authorList>
    </citation>
    <scope>NUCLEOTIDE SEQUENCE [LARGE SCALE GENOMIC DNA]</scope>
    <source>
        <strain evidence="8 9">DSM 105369</strain>
    </source>
</reference>
<dbReference type="GO" id="GO:0030976">
    <property type="term" value="F:thiamine pyrophosphate binding"/>
    <property type="evidence" value="ECO:0007669"/>
    <property type="project" value="InterPro"/>
</dbReference>
<evidence type="ECO:0000256" key="2">
    <source>
        <dbReference type="ARBA" id="ARBA00023052"/>
    </source>
</evidence>
<dbReference type="CDD" id="cd07035">
    <property type="entry name" value="TPP_PYR_POX_like"/>
    <property type="match status" value="1"/>
</dbReference>
<evidence type="ECO:0000259" key="7">
    <source>
        <dbReference type="Pfam" id="PF02776"/>
    </source>
</evidence>
<dbReference type="RefSeq" id="WP_183317922.1">
    <property type="nucleotide sequence ID" value="NZ_JACHVQ010000001.1"/>
</dbReference>
<dbReference type="PANTHER" id="PTHR18968">
    <property type="entry name" value="THIAMINE PYROPHOSPHATE ENZYMES"/>
    <property type="match status" value="1"/>
</dbReference>
<sequence>MSERSEQSVGSVRLTVAQATVRFLAAQLSERDGQQNPFFAGVLGIFGHGNVAGIGQALMEREEHDEPGLPYVLARNEQAMVHTAVGFAKQRRRLQTWVCTASVGPGSTNMATGAALATINRIPVLLLPSGTFATRASGPVLQELEHPMAGDVSVNDVFRPVTRFFDRVSRPEQLPSVLLSAMAVLTDPVRTGAVALDLPQDVQAEAFDWPAGLFAPRVWRIGRAPAEQGALDAAADLIRGAHRPLIVAGGGVHYSGAEDALDELSARTGIPVAETQAGKGALLHGHPNLVGAVGSTGTTAANSLAVKADLVIGIGTRWTDFSTASRTVFRSPDVRFINLNVVRSDAVKHAALEVVADARDAVDGLTKRLSGWSVPGSYREEQQRLWRDWDAQVELAYAEDAATREGLPDGLLTQGSVLGAVNRLSDPRDVVVCAAGSMPGDLHKLWRVRDAYGYHVEYGYSCMGYEIPAAIGVRLADPSRDVFAMVGDGGYLMMPTELVTAVQERIKIIVVLVQNHGFGSIGSLSQTLGSQRFGTSYRYRDGAGHLAGDFLPVDLAANARSLGATVLVAASIDELHEAIRTAKAAPDRSGPVVIHVSTDPFVATPDSAAWWDVPVSEVSGVDSTREARNRYEQHKTAQHPYVRPTDPPEPPNDAVTL</sequence>
<dbReference type="GO" id="GO:0009097">
    <property type="term" value="P:isoleucine biosynthetic process"/>
    <property type="evidence" value="ECO:0007669"/>
    <property type="project" value="TreeGrafter"/>
</dbReference>
<dbReference type="GO" id="GO:0009099">
    <property type="term" value="P:L-valine biosynthetic process"/>
    <property type="evidence" value="ECO:0007669"/>
    <property type="project" value="TreeGrafter"/>
</dbReference>
<evidence type="ECO:0000256" key="1">
    <source>
        <dbReference type="ARBA" id="ARBA00007812"/>
    </source>
</evidence>
<dbReference type="SUPFAM" id="SSF52467">
    <property type="entry name" value="DHS-like NAD/FAD-binding domain"/>
    <property type="match status" value="1"/>
</dbReference>
<dbReference type="Pfam" id="PF00205">
    <property type="entry name" value="TPP_enzyme_M"/>
    <property type="match status" value="1"/>
</dbReference>
<comment type="similarity">
    <text evidence="1 3">Belongs to the TPP enzyme family.</text>
</comment>
<dbReference type="GO" id="GO:0019310">
    <property type="term" value="P:inositol catabolic process"/>
    <property type="evidence" value="ECO:0007669"/>
    <property type="project" value="InterPro"/>
</dbReference>
<dbReference type="GO" id="GO:0005948">
    <property type="term" value="C:acetolactate synthase complex"/>
    <property type="evidence" value="ECO:0007669"/>
    <property type="project" value="TreeGrafter"/>
</dbReference>
<dbReference type="Gene3D" id="3.40.50.1220">
    <property type="entry name" value="TPP-binding domain"/>
    <property type="match status" value="1"/>
</dbReference>
<dbReference type="InterPro" id="IPR029061">
    <property type="entry name" value="THDP-binding"/>
</dbReference>
<evidence type="ECO:0000256" key="4">
    <source>
        <dbReference type="SAM" id="MobiDB-lite"/>
    </source>
</evidence>
<dbReference type="Pfam" id="PF02776">
    <property type="entry name" value="TPP_enzyme_N"/>
    <property type="match status" value="1"/>
</dbReference>
<feature type="region of interest" description="Disordered" evidence="4">
    <location>
        <begin position="621"/>
        <end position="657"/>
    </location>
</feature>
<dbReference type="EMBL" id="JACHVQ010000001">
    <property type="protein sequence ID" value="MBB2890080.1"/>
    <property type="molecule type" value="Genomic_DNA"/>
</dbReference>